<dbReference type="Pfam" id="PF00153">
    <property type="entry name" value="Mito_carr"/>
    <property type="match status" value="3"/>
</dbReference>
<evidence type="ECO:0000256" key="9">
    <source>
        <dbReference type="PROSITE-ProRule" id="PRU00282"/>
    </source>
</evidence>
<dbReference type="GO" id="GO:0031966">
    <property type="term" value="C:mitochondrial membrane"/>
    <property type="evidence" value="ECO:0007669"/>
    <property type="project" value="UniProtKB-SubCell"/>
</dbReference>
<dbReference type="PANTHER" id="PTHR45624:SF12">
    <property type="entry name" value="MITOCHONDRIAL ORNITHINE TRANSPORTER 1"/>
    <property type="match status" value="1"/>
</dbReference>
<comment type="similarity">
    <text evidence="2 10">Belongs to the mitochondrial carrier (TC 2.A.29) family.</text>
</comment>
<feature type="region of interest" description="Disordered" evidence="11">
    <location>
        <begin position="41"/>
        <end position="60"/>
    </location>
</feature>
<dbReference type="InterPro" id="IPR023395">
    <property type="entry name" value="MCP_dom_sf"/>
</dbReference>
<evidence type="ECO:0000256" key="3">
    <source>
        <dbReference type="ARBA" id="ARBA00022448"/>
    </source>
</evidence>
<keyword evidence="3 10" id="KW-0813">Transport</keyword>
<keyword evidence="13" id="KW-1185">Reference proteome</keyword>
<evidence type="ECO:0000313" key="13">
    <source>
        <dbReference type="Proteomes" id="UP001054857"/>
    </source>
</evidence>
<keyword evidence="4 9" id="KW-0812">Transmembrane</keyword>
<evidence type="ECO:0000256" key="1">
    <source>
        <dbReference type="ARBA" id="ARBA00004225"/>
    </source>
</evidence>
<dbReference type="GO" id="GO:0000064">
    <property type="term" value="F:L-ornithine transmembrane transporter activity"/>
    <property type="evidence" value="ECO:0007669"/>
    <property type="project" value="TreeGrafter"/>
</dbReference>
<dbReference type="InterPro" id="IPR050567">
    <property type="entry name" value="Mitochondrial_Carrier"/>
</dbReference>
<keyword evidence="6" id="KW-1133">Transmembrane helix</keyword>
<gene>
    <name evidence="12" type="ORF">Agub_g7209</name>
</gene>
<evidence type="ECO:0000256" key="5">
    <source>
        <dbReference type="ARBA" id="ARBA00022737"/>
    </source>
</evidence>
<comment type="subcellular location">
    <subcellularLocation>
        <location evidence="1">Mitochondrion membrane</location>
        <topology evidence="1">Multi-pass membrane protein</topology>
    </subcellularLocation>
</comment>
<evidence type="ECO:0000256" key="10">
    <source>
        <dbReference type="RuleBase" id="RU000488"/>
    </source>
</evidence>
<accession>A0AAD3HM83</accession>
<evidence type="ECO:0000256" key="6">
    <source>
        <dbReference type="ARBA" id="ARBA00022989"/>
    </source>
</evidence>
<feature type="repeat" description="Solcar" evidence="9">
    <location>
        <begin position="63"/>
        <end position="149"/>
    </location>
</feature>
<dbReference type="PANTHER" id="PTHR45624">
    <property type="entry name" value="MITOCHONDRIAL BASIC AMINO ACIDS TRANSPORTER-RELATED"/>
    <property type="match status" value="1"/>
</dbReference>
<keyword evidence="8 9" id="KW-0472">Membrane</keyword>
<feature type="compositionally biased region" description="Polar residues" evidence="11">
    <location>
        <begin position="1"/>
        <end position="10"/>
    </location>
</feature>
<dbReference type="SUPFAM" id="SSF103506">
    <property type="entry name" value="Mitochondrial carrier"/>
    <property type="match status" value="1"/>
</dbReference>
<feature type="repeat" description="Solcar" evidence="9">
    <location>
        <begin position="276"/>
        <end position="363"/>
    </location>
</feature>
<reference evidence="12 13" key="1">
    <citation type="journal article" date="2021" name="Sci. Rep.">
        <title>Genome sequencing of the multicellular alga Astrephomene provides insights into convergent evolution of germ-soma differentiation.</title>
        <authorList>
            <person name="Yamashita S."/>
            <person name="Yamamoto K."/>
            <person name="Matsuzaki R."/>
            <person name="Suzuki S."/>
            <person name="Yamaguchi H."/>
            <person name="Hirooka S."/>
            <person name="Minakuchi Y."/>
            <person name="Miyagishima S."/>
            <person name="Kawachi M."/>
            <person name="Toyoda A."/>
            <person name="Nozaki H."/>
        </authorList>
    </citation>
    <scope>NUCLEOTIDE SEQUENCE [LARGE SCALE GENOMIC DNA]</scope>
    <source>
        <strain evidence="12 13">NIES-4017</strain>
    </source>
</reference>
<comment type="caution">
    <text evidence="12">The sequence shown here is derived from an EMBL/GenBank/DDBJ whole genome shotgun (WGS) entry which is preliminary data.</text>
</comment>
<protein>
    <submittedName>
        <fullName evidence="12">Uncharacterized protein</fullName>
    </submittedName>
</protein>
<organism evidence="12 13">
    <name type="scientific">Astrephomene gubernaculifera</name>
    <dbReference type="NCBI Taxonomy" id="47775"/>
    <lineage>
        <taxon>Eukaryota</taxon>
        <taxon>Viridiplantae</taxon>
        <taxon>Chlorophyta</taxon>
        <taxon>core chlorophytes</taxon>
        <taxon>Chlorophyceae</taxon>
        <taxon>CS clade</taxon>
        <taxon>Chlamydomonadales</taxon>
        <taxon>Astrephomenaceae</taxon>
        <taxon>Astrephomene</taxon>
    </lineage>
</organism>
<dbReference type="Gene3D" id="1.50.40.10">
    <property type="entry name" value="Mitochondrial carrier domain"/>
    <property type="match status" value="1"/>
</dbReference>
<proteinExistence type="inferred from homology"/>
<dbReference type="Proteomes" id="UP001054857">
    <property type="component" value="Unassembled WGS sequence"/>
</dbReference>
<dbReference type="InterPro" id="IPR018108">
    <property type="entry name" value="MCP_transmembrane"/>
</dbReference>
<dbReference type="PROSITE" id="PS50920">
    <property type="entry name" value="SOLCAR"/>
    <property type="match status" value="3"/>
</dbReference>
<keyword evidence="5" id="KW-0677">Repeat</keyword>
<feature type="compositionally biased region" description="Low complexity" evidence="11">
    <location>
        <begin position="50"/>
        <end position="59"/>
    </location>
</feature>
<evidence type="ECO:0000256" key="4">
    <source>
        <dbReference type="ARBA" id="ARBA00022692"/>
    </source>
</evidence>
<feature type="repeat" description="Solcar" evidence="9">
    <location>
        <begin position="161"/>
        <end position="249"/>
    </location>
</feature>
<evidence type="ECO:0000256" key="8">
    <source>
        <dbReference type="ARBA" id="ARBA00023136"/>
    </source>
</evidence>
<keyword evidence="7" id="KW-0496">Mitochondrion</keyword>
<evidence type="ECO:0000256" key="11">
    <source>
        <dbReference type="SAM" id="MobiDB-lite"/>
    </source>
</evidence>
<dbReference type="GO" id="GO:1990575">
    <property type="term" value="P:mitochondrial L-ornithine transmembrane transport"/>
    <property type="evidence" value="ECO:0007669"/>
    <property type="project" value="TreeGrafter"/>
</dbReference>
<dbReference type="EMBL" id="BMAR01000011">
    <property type="protein sequence ID" value="GFR45843.1"/>
    <property type="molecule type" value="Genomic_DNA"/>
</dbReference>
<evidence type="ECO:0000256" key="2">
    <source>
        <dbReference type="ARBA" id="ARBA00006375"/>
    </source>
</evidence>
<sequence length="371" mass="39195">MVTANSSQGVSPPVVPHPQRHPQTQQLAEHGAAGEMELRAAGREGHQQHRGQQQQQRQEVFVSTAGRELLAGFAAGAANVTSGYPFDTVKVRLQSAAPGRYRGALHCATEVVRSEGVRRGLFRGLSSPLVGGTAETGVNYLVYSRVLAALTPAQLTPGSPPPLECVAAAGAVAGVALSGILGPTELVKCRMQQAGSAARYPGGPLQCLREVVAREGGLRGLTRGLGATLTREVPGNALFFTAYEALRRNLPDSSGPPHGSSSGSGGAARPERHWLEEAAFAIFCGGAAGTLMWAVVLPIDVAKTRLQTAQPGSEWDVGLRKHWAMLWREGGMRSLYAGLTPTLVRAFPANACQWLAWELAMRGMRGDGEEQ</sequence>
<name>A0AAD3HM83_9CHLO</name>
<evidence type="ECO:0000313" key="12">
    <source>
        <dbReference type="EMBL" id="GFR45843.1"/>
    </source>
</evidence>
<evidence type="ECO:0000256" key="7">
    <source>
        <dbReference type="ARBA" id="ARBA00023128"/>
    </source>
</evidence>
<feature type="region of interest" description="Disordered" evidence="11">
    <location>
        <begin position="1"/>
        <end position="31"/>
    </location>
</feature>
<dbReference type="AlphaFoldDB" id="A0AAD3HM83"/>